<evidence type="ECO:0000313" key="8">
    <source>
        <dbReference type="EMBL" id="OEU18016.1"/>
    </source>
</evidence>
<dbReference type="AlphaFoldDB" id="A0A1E7FIM6"/>
<evidence type="ECO:0000256" key="1">
    <source>
        <dbReference type="ARBA" id="ARBA00022723"/>
    </source>
</evidence>
<feature type="domain" description="Alpha-ketoglutarate-dependent dioxygenase AlkB-like" evidence="7">
    <location>
        <begin position="270"/>
        <end position="526"/>
    </location>
</feature>
<dbReference type="KEGG" id="fcy:FRACYDRAFT_184778"/>
<dbReference type="GO" id="GO:0035516">
    <property type="term" value="F:broad specificity oxidative DNA demethylase activity"/>
    <property type="evidence" value="ECO:0007669"/>
    <property type="project" value="TreeGrafter"/>
</dbReference>
<feature type="region of interest" description="Disordered" evidence="6">
    <location>
        <begin position="482"/>
        <end position="504"/>
    </location>
</feature>
<dbReference type="InterPro" id="IPR004574">
    <property type="entry name" value="Alkb"/>
</dbReference>
<keyword evidence="3" id="KW-0560">Oxidoreductase</keyword>
<feature type="region of interest" description="Disordered" evidence="6">
    <location>
        <begin position="76"/>
        <end position="117"/>
    </location>
</feature>
<reference evidence="8 9" key="1">
    <citation type="submission" date="2016-09" db="EMBL/GenBank/DDBJ databases">
        <title>Extensive genetic diversity and differential bi-allelic expression allows diatom success in the polar Southern Ocean.</title>
        <authorList>
            <consortium name="DOE Joint Genome Institute"/>
            <person name="Mock T."/>
            <person name="Otillar R.P."/>
            <person name="Strauss J."/>
            <person name="Dupont C."/>
            <person name="Frickenhaus S."/>
            <person name="Maumus F."/>
            <person name="Mcmullan M."/>
            <person name="Sanges R."/>
            <person name="Schmutz J."/>
            <person name="Toseland A."/>
            <person name="Valas R."/>
            <person name="Veluchamy A."/>
            <person name="Ward B.J."/>
            <person name="Allen A."/>
            <person name="Barry K."/>
            <person name="Falciatore A."/>
            <person name="Ferrante M."/>
            <person name="Fortunato A.E."/>
            <person name="Gloeckner G."/>
            <person name="Gruber A."/>
            <person name="Hipkin R."/>
            <person name="Janech M."/>
            <person name="Kroth P."/>
            <person name="Leese F."/>
            <person name="Lindquist E."/>
            <person name="Lyon B.R."/>
            <person name="Martin J."/>
            <person name="Mayer C."/>
            <person name="Parker M."/>
            <person name="Quesneville H."/>
            <person name="Raymond J."/>
            <person name="Uhlig C."/>
            <person name="Valentin K.U."/>
            <person name="Worden A.Z."/>
            <person name="Armbrust E.V."/>
            <person name="Bowler C."/>
            <person name="Green B."/>
            <person name="Moulton V."/>
            <person name="Van Oosterhout C."/>
            <person name="Grigoriev I."/>
        </authorList>
    </citation>
    <scope>NUCLEOTIDE SEQUENCE [LARGE SCALE GENOMIC DNA]</scope>
    <source>
        <strain evidence="8 9">CCMP1102</strain>
    </source>
</reference>
<dbReference type="PANTHER" id="PTHR16557:SF11">
    <property type="entry name" value="ALPHA-KETOGLUTARATE-DEPENDENT DIOXYGENASE ALKB"/>
    <property type="match status" value="1"/>
</dbReference>
<evidence type="ECO:0000256" key="5">
    <source>
        <dbReference type="PIRSR" id="PIRSR604574-2"/>
    </source>
</evidence>
<protein>
    <recommendedName>
        <fullName evidence="7">Alpha-ketoglutarate-dependent dioxygenase AlkB-like domain-containing protein</fullName>
    </recommendedName>
</protein>
<feature type="binding site" evidence="5">
    <location>
        <position position="460"/>
    </location>
    <ligand>
        <name>Fe cation</name>
        <dbReference type="ChEBI" id="CHEBI:24875"/>
        <note>catalytic</note>
    </ligand>
</feature>
<keyword evidence="2" id="KW-0223">Dioxygenase</keyword>
<dbReference type="InParanoid" id="A0A1E7FIM6"/>
<name>A0A1E7FIM6_9STRA</name>
<feature type="compositionally biased region" description="Low complexity" evidence="6">
    <location>
        <begin position="196"/>
        <end position="215"/>
    </location>
</feature>
<feature type="region of interest" description="Disordered" evidence="6">
    <location>
        <begin position="410"/>
        <end position="437"/>
    </location>
</feature>
<feature type="compositionally biased region" description="Polar residues" evidence="6">
    <location>
        <begin position="216"/>
        <end position="235"/>
    </location>
</feature>
<dbReference type="Pfam" id="PF13532">
    <property type="entry name" value="2OG-FeII_Oxy_2"/>
    <property type="match status" value="1"/>
</dbReference>
<keyword evidence="9" id="KW-1185">Reference proteome</keyword>
<feature type="compositionally biased region" description="Low complexity" evidence="6">
    <location>
        <begin position="488"/>
        <end position="503"/>
    </location>
</feature>
<dbReference type="PANTHER" id="PTHR16557">
    <property type="entry name" value="ALKYLATED DNA REPAIR PROTEIN ALKB-RELATED"/>
    <property type="match status" value="1"/>
</dbReference>
<dbReference type="GO" id="GO:0005737">
    <property type="term" value="C:cytoplasm"/>
    <property type="evidence" value="ECO:0007669"/>
    <property type="project" value="TreeGrafter"/>
</dbReference>
<evidence type="ECO:0000256" key="3">
    <source>
        <dbReference type="ARBA" id="ARBA00023002"/>
    </source>
</evidence>
<feature type="region of interest" description="Disordered" evidence="6">
    <location>
        <begin position="195"/>
        <end position="235"/>
    </location>
</feature>
<dbReference type="GO" id="GO:0035513">
    <property type="term" value="P:oxidative RNA demethylation"/>
    <property type="evidence" value="ECO:0007669"/>
    <property type="project" value="TreeGrafter"/>
</dbReference>
<comment type="cofactor">
    <cofactor evidence="5">
        <name>Fe(2+)</name>
        <dbReference type="ChEBI" id="CHEBI:29033"/>
    </cofactor>
    <text evidence="5">Binds 1 Fe(2+) ion per subunit.</text>
</comment>
<feature type="compositionally biased region" description="Low complexity" evidence="6">
    <location>
        <begin position="135"/>
        <end position="154"/>
    </location>
</feature>
<gene>
    <name evidence="8" type="ORF">FRACYDRAFT_184778</name>
</gene>
<evidence type="ECO:0000256" key="2">
    <source>
        <dbReference type="ARBA" id="ARBA00022964"/>
    </source>
</evidence>
<feature type="compositionally biased region" description="Acidic residues" evidence="6">
    <location>
        <begin position="418"/>
        <end position="428"/>
    </location>
</feature>
<feature type="region of interest" description="Disordered" evidence="6">
    <location>
        <begin position="133"/>
        <end position="159"/>
    </location>
</feature>
<dbReference type="GO" id="GO:0035515">
    <property type="term" value="F:oxidative RNA demethylase activity"/>
    <property type="evidence" value="ECO:0007669"/>
    <property type="project" value="TreeGrafter"/>
</dbReference>
<feature type="binding site" evidence="5">
    <location>
        <position position="372"/>
    </location>
    <ligand>
        <name>Fe cation</name>
        <dbReference type="ChEBI" id="CHEBI:24875"/>
        <note>catalytic</note>
    </ligand>
</feature>
<organism evidence="8 9">
    <name type="scientific">Fragilariopsis cylindrus CCMP1102</name>
    <dbReference type="NCBI Taxonomy" id="635003"/>
    <lineage>
        <taxon>Eukaryota</taxon>
        <taxon>Sar</taxon>
        <taxon>Stramenopiles</taxon>
        <taxon>Ochrophyta</taxon>
        <taxon>Bacillariophyta</taxon>
        <taxon>Bacillariophyceae</taxon>
        <taxon>Bacillariophycidae</taxon>
        <taxon>Bacillariales</taxon>
        <taxon>Bacillariaceae</taxon>
        <taxon>Fragilariopsis</taxon>
    </lineage>
</organism>
<evidence type="ECO:0000256" key="4">
    <source>
        <dbReference type="ARBA" id="ARBA00023004"/>
    </source>
</evidence>
<evidence type="ECO:0000256" key="6">
    <source>
        <dbReference type="SAM" id="MobiDB-lite"/>
    </source>
</evidence>
<sequence length="533" mass="60236">MSTSKNVNAAAKTKTKTKKNDASSKTTTKISVFKKACIRHKRRGNDPNRIDDLLVGSGGCADDSIIDVKWIHYLQQRSRRKRRKHPQQQHSTKKKDNDDDGNCDSDNDSKNTTSDNGGRFNKDLVFLIDHHKRSTSTTSTSTTAEDATDTDTTTPTPPRCYGFHEYPGVYIYPNALSEEVQLQLSYEAVTKYCEHSSTNSNSSSSSSPNASSPNAYRTNTDLLPPKTNEQINDTTNNNISETMWNLWKQEQEQSDSSLSSTTTTTTTNYYRRFSKLSWSTMGYHYDWNKRQYHPDQKLIVIPSLVTKISKYFASASLLYNNQNNIDNYSLTNAPLIPPPTGTGTGTGENNISFIPSASIVNYYTEKSNFGGHRDDLEHINAMDKPIVSISTGLPAIFILGGYTIKDEYNYEDNKNENDNDGNENENENDENHPQPHPVRAILIRPGDVLIMGGPSRLNYHAVARIVPYEAIIKYDNTLFGSDDENENNENNNGNNNENNTNDNAITDEKKYLKRYLKDHRININVRQVYPDQK</sequence>
<feature type="compositionally biased region" description="Basic residues" evidence="6">
    <location>
        <begin position="77"/>
        <end position="93"/>
    </location>
</feature>
<dbReference type="InterPro" id="IPR027450">
    <property type="entry name" value="AlkB-like"/>
</dbReference>
<dbReference type="OrthoDB" id="6614653at2759"/>
<dbReference type="GO" id="GO:0008198">
    <property type="term" value="F:ferrous iron binding"/>
    <property type="evidence" value="ECO:0007669"/>
    <property type="project" value="TreeGrafter"/>
</dbReference>
<keyword evidence="1 5" id="KW-0479">Metal-binding</keyword>
<accession>A0A1E7FIM6</accession>
<dbReference type="Gene3D" id="2.60.120.590">
    <property type="entry name" value="Alpha-ketoglutarate-dependent dioxygenase AlkB-like"/>
    <property type="match status" value="1"/>
</dbReference>
<evidence type="ECO:0000313" key="9">
    <source>
        <dbReference type="Proteomes" id="UP000095751"/>
    </source>
</evidence>
<proteinExistence type="predicted"/>
<evidence type="ECO:0000259" key="7">
    <source>
        <dbReference type="Pfam" id="PF13532"/>
    </source>
</evidence>
<feature type="binding site" evidence="5">
    <location>
        <position position="374"/>
    </location>
    <ligand>
        <name>Fe cation</name>
        <dbReference type="ChEBI" id="CHEBI:24875"/>
        <note>catalytic</note>
    </ligand>
</feature>
<feature type="compositionally biased region" description="Low complexity" evidence="6">
    <location>
        <begin position="1"/>
        <end position="12"/>
    </location>
</feature>
<keyword evidence="4 5" id="KW-0408">Iron</keyword>
<feature type="region of interest" description="Disordered" evidence="6">
    <location>
        <begin position="1"/>
        <end position="26"/>
    </location>
</feature>
<dbReference type="SUPFAM" id="SSF51197">
    <property type="entry name" value="Clavaminate synthase-like"/>
    <property type="match status" value="1"/>
</dbReference>
<dbReference type="InterPro" id="IPR037151">
    <property type="entry name" value="AlkB-like_sf"/>
</dbReference>
<dbReference type="Proteomes" id="UP000095751">
    <property type="component" value="Unassembled WGS sequence"/>
</dbReference>
<dbReference type="EMBL" id="KV784357">
    <property type="protein sequence ID" value="OEU18016.1"/>
    <property type="molecule type" value="Genomic_DNA"/>
</dbReference>